<proteinExistence type="predicted"/>
<dbReference type="SUPFAM" id="SSF51206">
    <property type="entry name" value="cAMP-binding domain-like"/>
    <property type="match status" value="1"/>
</dbReference>
<evidence type="ECO:0000313" key="5">
    <source>
        <dbReference type="EMBL" id="SUX45921.1"/>
    </source>
</evidence>
<dbReference type="InterPro" id="IPR036390">
    <property type="entry name" value="WH_DNA-bd_sf"/>
</dbReference>
<dbReference type="CDD" id="cd00038">
    <property type="entry name" value="CAP_ED"/>
    <property type="match status" value="1"/>
</dbReference>
<dbReference type="Pfam" id="PF00027">
    <property type="entry name" value="cNMP_binding"/>
    <property type="match status" value="1"/>
</dbReference>
<accession>A0A381FHC3</accession>
<dbReference type="SUPFAM" id="SSF46785">
    <property type="entry name" value="Winged helix' DNA-binding domain"/>
    <property type="match status" value="1"/>
</dbReference>
<gene>
    <name evidence="5" type="primary">crp_8</name>
    <name evidence="5" type="ORF">NCTC13532_01490</name>
</gene>
<keyword evidence="1" id="KW-0805">Transcription regulation</keyword>
<dbReference type="RefSeq" id="WP_115619844.1">
    <property type="nucleotide sequence ID" value="NZ_UFVR01000004.1"/>
</dbReference>
<dbReference type="InterPro" id="IPR050397">
    <property type="entry name" value="Env_Response_Regulators"/>
</dbReference>
<dbReference type="InterPro" id="IPR000595">
    <property type="entry name" value="cNMP-bd_dom"/>
</dbReference>
<evidence type="ECO:0000256" key="2">
    <source>
        <dbReference type="ARBA" id="ARBA00023125"/>
    </source>
</evidence>
<evidence type="ECO:0000256" key="3">
    <source>
        <dbReference type="ARBA" id="ARBA00023163"/>
    </source>
</evidence>
<feature type="domain" description="Cyclic nucleotide-binding" evidence="4">
    <location>
        <begin position="16"/>
        <end position="100"/>
    </location>
</feature>
<dbReference type="EMBL" id="UFVR01000004">
    <property type="protein sequence ID" value="SUX45921.1"/>
    <property type="molecule type" value="Genomic_DNA"/>
</dbReference>
<evidence type="ECO:0000256" key="1">
    <source>
        <dbReference type="ARBA" id="ARBA00023015"/>
    </source>
</evidence>
<sequence>MVIPEDLLFQHGAVVKTYSENEIIFSEGSFAKNYFQIQEGTVKISNTFDDGKELVHGFPFNGHCFGESYLFTDTPFGMDATALTACTIISLTKSHFINLVKNKPGILLDVNRYTAERLHFRYLVSSFLAISDPMVKIQRLLDHLKNYFDYTEPYSFQVPYTRYQLASLTGLRVETFIRVIKKMQALELLKIESSKIYY</sequence>
<dbReference type="Pfam" id="PF13545">
    <property type="entry name" value="HTH_Crp_2"/>
    <property type="match status" value="1"/>
</dbReference>
<dbReference type="AlphaFoldDB" id="A0A381FHC3"/>
<keyword evidence="3" id="KW-0804">Transcription</keyword>
<dbReference type="GO" id="GO:0003677">
    <property type="term" value="F:DNA binding"/>
    <property type="evidence" value="ECO:0007669"/>
    <property type="project" value="UniProtKB-KW"/>
</dbReference>
<evidence type="ECO:0000259" key="4">
    <source>
        <dbReference type="PROSITE" id="PS50042"/>
    </source>
</evidence>
<dbReference type="InterPro" id="IPR014710">
    <property type="entry name" value="RmlC-like_jellyroll"/>
</dbReference>
<dbReference type="PANTHER" id="PTHR24567:SF28">
    <property type="entry name" value="LISTERIOLYSIN REGULATORY PROTEIN"/>
    <property type="match status" value="1"/>
</dbReference>
<dbReference type="Gene3D" id="2.60.120.10">
    <property type="entry name" value="Jelly Rolls"/>
    <property type="match status" value="1"/>
</dbReference>
<name>A0A381FHC3_9FLAO</name>
<dbReference type="InterPro" id="IPR012318">
    <property type="entry name" value="HTH_CRP"/>
</dbReference>
<dbReference type="SMART" id="SM00100">
    <property type="entry name" value="cNMP"/>
    <property type="match status" value="1"/>
</dbReference>
<keyword evidence="2" id="KW-0238">DNA-binding</keyword>
<protein>
    <submittedName>
        <fullName evidence="5">cAMP regulatory protein</fullName>
    </submittedName>
</protein>
<dbReference type="GO" id="GO:0005829">
    <property type="term" value="C:cytosol"/>
    <property type="evidence" value="ECO:0007669"/>
    <property type="project" value="TreeGrafter"/>
</dbReference>
<dbReference type="PANTHER" id="PTHR24567">
    <property type="entry name" value="CRP FAMILY TRANSCRIPTIONAL REGULATORY PROTEIN"/>
    <property type="match status" value="1"/>
</dbReference>
<organism evidence="5 6">
    <name type="scientific">Chryseobacterium indoltheticum</name>
    <dbReference type="NCBI Taxonomy" id="254"/>
    <lineage>
        <taxon>Bacteria</taxon>
        <taxon>Pseudomonadati</taxon>
        <taxon>Bacteroidota</taxon>
        <taxon>Flavobacteriia</taxon>
        <taxon>Flavobacteriales</taxon>
        <taxon>Weeksellaceae</taxon>
        <taxon>Chryseobacterium group</taxon>
        <taxon>Chryseobacterium</taxon>
    </lineage>
</organism>
<dbReference type="PROSITE" id="PS50042">
    <property type="entry name" value="CNMP_BINDING_3"/>
    <property type="match status" value="1"/>
</dbReference>
<dbReference type="Proteomes" id="UP000254282">
    <property type="component" value="Unassembled WGS sequence"/>
</dbReference>
<dbReference type="GO" id="GO:0003700">
    <property type="term" value="F:DNA-binding transcription factor activity"/>
    <property type="evidence" value="ECO:0007669"/>
    <property type="project" value="TreeGrafter"/>
</dbReference>
<evidence type="ECO:0000313" key="6">
    <source>
        <dbReference type="Proteomes" id="UP000254282"/>
    </source>
</evidence>
<dbReference type="InterPro" id="IPR018490">
    <property type="entry name" value="cNMP-bd_dom_sf"/>
</dbReference>
<reference evidence="5 6" key="1">
    <citation type="submission" date="2018-06" db="EMBL/GenBank/DDBJ databases">
        <authorList>
            <consortium name="Pathogen Informatics"/>
            <person name="Doyle S."/>
        </authorList>
    </citation>
    <scope>NUCLEOTIDE SEQUENCE [LARGE SCALE GENOMIC DNA]</scope>
    <source>
        <strain evidence="5 6">NCTC13532</strain>
    </source>
</reference>